<gene>
    <name evidence="2" type="ORF">RchiOBHm_Chr0c22g0500601</name>
    <name evidence="1" type="ORF">RchiOBHm_Chr7g0206651</name>
</gene>
<dbReference type="Gramene" id="PRQ60939">
    <property type="protein sequence ID" value="PRQ60939"/>
    <property type="gene ID" value="RchiOBHm_Chr0c22g0500601"/>
</dbReference>
<name>A0A2P6SQH8_ROSCH</name>
<proteinExistence type="predicted"/>
<dbReference type="EMBL" id="PDCK01000045">
    <property type="protein sequence ID" value="PRQ18495.1"/>
    <property type="molecule type" value="Genomic_DNA"/>
</dbReference>
<organism evidence="2 3">
    <name type="scientific">Rosa chinensis</name>
    <name type="common">China rose</name>
    <dbReference type="NCBI Taxonomy" id="74649"/>
    <lineage>
        <taxon>Eukaryota</taxon>
        <taxon>Viridiplantae</taxon>
        <taxon>Streptophyta</taxon>
        <taxon>Embryophyta</taxon>
        <taxon>Tracheophyta</taxon>
        <taxon>Spermatophyta</taxon>
        <taxon>Magnoliopsida</taxon>
        <taxon>eudicotyledons</taxon>
        <taxon>Gunneridae</taxon>
        <taxon>Pentapetalae</taxon>
        <taxon>rosids</taxon>
        <taxon>fabids</taxon>
        <taxon>Rosales</taxon>
        <taxon>Rosaceae</taxon>
        <taxon>Rosoideae</taxon>
        <taxon>Rosoideae incertae sedis</taxon>
        <taxon>Rosa</taxon>
    </lineage>
</organism>
<evidence type="ECO:0000313" key="1">
    <source>
        <dbReference type="EMBL" id="PRQ18495.1"/>
    </source>
</evidence>
<dbReference type="AlphaFoldDB" id="A0A2P6SQH8"/>
<dbReference type="STRING" id="74649.A0A2P6SQH8"/>
<evidence type="ECO:0000313" key="2">
    <source>
        <dbReference type="EMBL" id="PRQ60939.1"/>
    </source>
</evidence>
<sequence>MALRSRCWQFRPRRRQEAAGMSLPDNLSVVGVLHQPSSQGNRLLIAYENGLIVLGML</sequence>
<reference evidence="2 3" key="1">
    <citation type="journal article" date="2018" name="Nat. Genet.">
        <title>The Rosa genome provides new insights in the design of modern roses.</title>
        <authorList>
            <person name="Bendahmane M."/>
        </authorList>
    </citation>
    <scope>NUCLEOTIDE SEQUENCE [LARGE SCALE GENOMIC DNA]</scope>
    <source>
        <strain evidence="3">cv. Old Blush</strain>
    </source>
</reference>
<dbReference type="EMBL" id="PDCK01000021">
    <property type="protein sequence ID" value="PRQ60939.1"/>
    <property type="molecule type" value="Genomic_DNA"/>
</dbReference>
<protein>
    <submittedName>
        <fullName evidence="2">Uncharacterized protein</fullName>
    </submittedName>
</protein>
<dbReference type="Gramene" id="PRQ18495">
    <property type="protein sequence ID" value="PRQ18495"/>
    <property type="gene ID" value="RchiOBHm_Chr7g0206651"/>
</dbReference>
<dbReference type="Proteomes" id="UP000238479">
    <property type="component" value="Chromosome 7"/>
</dbReference>
<comment type="caution">
    <text evidence="2">The sequence shown here is derived from an EMBL/GenBank/DDBJ whole genome shotgun (WGS) entry which is preliminary data.</text>
</comment>
<accession>A0A2P6SQH8</accession>
<evidence type="ECO:0000313" key="3">
    <source>
        <dbReference type="Proteomes" id="UP000238479"/>
    </source>
</evidence>
<keyword evidence="3" id="KW-1185">Reference proteome</keyword>